<dbReference type="RefSeq" id="WP_144867224.1">
    <property type="nucleotide sequence ID" value="NZ_LR213823.1"/>
</dbReference>
<feature type="domain" description="Transglycosylase SLT" evidence="4">
    <location>
        <begin position="588"/>
        <end position="691"/>
    </location>
</feature>
<dbReference type="SUPFAM" id="SSF53955">
    <property type="entry name" value="Lysozyme-like"/>
    <property type="match status" value="1"/>
</dbReference>
<dbReference type="GO" id="GO:0004553">
    <property type="term" value="F:hydrolase activity, hydrolyzing O-glycosyl compounds"/>
    <property type="evidence" value="ECO:0007669"/>
    <property type="project" value="InterPro"/>
</dbReference>
<dbReference type="Proteomes" id="UP000320055">
    <property type="component" value="Unassembled WGS sequence"/>
</dbReference>
<dbReference type="InterPro" id="IPR008258">
    <property type="entry name" value="Transglycosylase_SLT_dom_1"/>
</dbReference>
<evidence type="ECO:0000313" key="6">
    <source>
        <dbReference type="Proteomes" id="UP000320055"/>
    </source>
</evidence>
<dbReference type="PANTHER" id="PTHR37423">
    <property type="entry name" value="SOLUBLE LYTIC MUREIN TRANSGLYCOSYLASE-RELATED"/>
    <property type="match status" value="1"/>
</dbReference>
<dbReference type="GO" id="GO:0016020">
    <property type="term" value="C:membrane"/>
    <property type="evidence" value="ECO:0007669"/>
    <property type="project" value="InterPro"/>
</dbReference>
<sequence>MLEQEPSTKGIEEQESSSLKRKNFLIGLTGGLISILVLSGLFYLVLGSKWQTKKASQEKTLSLEDSVITNLSDRSKAQRLSQLSQLLSSEKSAKNSEISQLDRHRARYLLAVESLKRNQPQAALQYLEGLATDYELLAPYILLREAEAYQKMQQSERASTITESILTNYPDSPAVVELLTLLNRRSSEDISYLVSQFPYHPQTQQIAKEKIKQNRDHWQSLLLMATYDRGENLNQIRDRLVLEYPAQLTKQDWQTIADGYWRSGEHRKAADAYLFSPPSPQNLYRTARGFHRNGNFTTAKRAYQRLIREYHDAQETGQALLYIARLSSADEAIAYLDIAIAKFPIQIPQALLDKATIYDRFDKIPKAQLSRKQALENYPDSQAVLNYRWQKAYNLALRGDYNGAWQWGKAIANTKSKESDPKAIFWLGKWANQAGKTEGANLAFKTVLKLHPQSYYAWRSAVMLGQDVGDFQNLRQIQPNLKFKQHYEPLPIGSETLQELYLLGQYQDAWVHLQSELFNPQQLTVEEQFTEGLLLVKLGQIRPGIQHIWNLAQRESVSDRAKWRSLRERDTYWYSLFPFPYQESIVTHARQEKINPLLPISVMRKESTFDPQIDSPVGAVGLMQVIPRTADWIAEQNNIATYNLTKPEDNIQMGTWYLAHNHQRYQNNSLYAIASYNAGTGNVNSWLQQFSLQDPDLFVEQIPFPETKDYVEGVFGNYWNYLRLYDSNYQL</sequence>
<dbReference type="Pfam" id="PF13174">
    <property type="entry name" value="TPR_6"/>
    <property type="match status" value="3"/>
</dbReference>
<protein>
    <submittedName>
        <fullName evidence="5">Soluble lytic murein transglycosylase-like protein</fullName>
    </submittedName>
</protein>
<accession>A0A563W271</accession>
<feature type="transmembrane region" description="Helical" evidence="3">
    <location>
        <begin position="24"/>
        <end position="46"/>
    </location>
</feature>
<dbReference type="AlphaFoldDB" id="A0A563W271"/>
<keyword evidence="3" id="KW-0812">Transmembrane</keyword>
<dbReference type="GO" id="GO:0000270">
    <property type="term" value="P:peptidoglycan metabolic process"/>
    <property type="evidence" value="ECO:0007669"/>
    <property type="project" value="InterPro"/>
</dbReference>
<evidence type="ECO:0000256" key="2">
    <source>
        <dbReference type="ARBA" id="ARBA00022729"/>
    </source>
</evidence>
<evidence type="ECO:0000313" key="5">
    <source>
        <dbReference type="EMBL" id="VEP17735.1"/>
    </source>
</evidence>
<keyword evidence="3" id="KW-1133">Transmembrane helix</keyword>
<evidence type="ECO:0000259" key="4">
    <source>
        <dbReference type="Pfam" id="PF01464"/>
    </source>
</evidence>
<dbReference type="PANTHER" id="PTHR37423:SF5">
    <property type="entry name" value="SOLUBLE LYTIC MUREIN TRANSGLYCOSYLASE"/>
    <property type="match status" value="1"/>
</dbReference>
<dbReference type="InterPro" id="IPR011990">
    <property type="entry name" value="TPR-like_helical_dom_sf"/>
</dbReference>
<dbReference type="Gene3D" id="1.25.40.10">
    <property type="entry name" value="Tetratricopeptide repeat domain"/>
    <property type="match status" value="3"/>
</dbReference>
<gene>
    <name evidence="5" type="ORF">H1P_640002</name>
</gene>
<dbReference type="InterPro" id="IPR008939">
    <property type="entry name" value="Lytic_TGlycosylase_superhlx_U"/>
</dbReference>
<evidence type="ECO:0000256" key="1">
    <source>
        <dbReference type="ARBA" id="ARBA00007734"/>
    </source>
</evidence>
<dbReference type="PROSITE" id="PS00922">
    <property type="entry name" value="TRANSGLYCOSYLASE"/>
    <property type="match status" value="1"/>
</dbReference>
<keyword evidence="3" id="KW-0472">Membrane</keyword>
<keyword evidence="2" id="KW-0732">Signal</keyword>
<dbReference type="InterPro" id="IPR019734">
    <property type="entry name" value="TPR_rpt"/>
</dbReference>
<dbReference type="GO" id="GO:0008933">
    <property type="term" value="F:peptidoglycan lytic transglycosylase activity"/>
    <property type="evidence" value="ECO:0007669"/>
    <property type="project" value="InterPro"/>
</dbReference>
<dbReference type="InterPro" id="IPR023346">
    <property type="entry name" value="Lysozyme-like_dom_sf"/>
</dbReference>
<dbReference type="GO" id="GO:0042597">
    <property type="term" value="C:periplasmic space"/>
    <property type="evidence" value="ECO:0007669"/>
    <property type="project" value="InterPro"/>
</dbReference>
<dbReference type="OrthoDB" id="9815002at2"/>
<name>A0A563W271_9CYAN</name>
<comment type="similarity">
    <text evidence="1">Belongs to the transglycosylase Slt family.</text>
</comment>
<reference evidence="5 6" key="1">
    <citation type="submission" date="2019-01" db="EMBL/GenBank/DDBJ databases">
        <authorList>
            <person name="Brito A."/>
        </authorList>
    </citation>
    <scope>NUCLEOTIDE SEQUENCE [LARGE SCALE GENOMIC DNA]</scope>
    <source>
        <strain evidence="5">1</strain>
    </source>
</reference>
<dbReference type="InterPro" id="IPR000189">
    <property type="entry name" value="Transglyc_AS"/>
</dbReference>
<dbReference type="EMBL" id="CAACVJ010000601">
    <property type="protein sequence ID" value="VEP17735.1"/>
    <property type="molecule type" value="Genomic_DNA"/>
</dbReference>
<dbReference type="Gene3D" id="1.10.530.10">
    <property type="match status" value="1"/>
</dbReference>
<dbReference type="Pfam" id="PF01464">
    <property type="entry name" value="SLT"/>
    <property type="match status" value="1"/>
</dbReference>
<keyword evidence="6" id="KW-1185">Reference proteome</keyword>
<evidence type="ECO:0000256" key="3">
    <source>
        <dbReference type="SAM" id="Phobius"/>
    </source>
</evidence>
<proteinExistence type="inferred from homology"/>
<organism evidence="5 6">
    <name type="scientific">Hyella patelloides LEGE 07179</name>
    <dbReference type="NCBI Taxonomy" id="945734"/>
    <lineage>
        <taxon>Bacteria</taxon>
        <taxon>Bacillati</taxon>
        <taxon>Cyanobacteriota</taxon>
        <taxon>Cyanophyceae</taxon>
        <taxon>Pleurocapsales</taxon>
        <taxon>Hyellaceae</taxon>
        <taxon>Hyella</taxon>
    </lineage>
</organism>
<dbReference type="CDD" id="cd13401">
    <property type="entry name" value="Slt70-like"/>
    <property type="match status" value="1"/>
</dbReference>
<dbReference type="SUPFAM" id="SSF48435">
    <property type="entry name" value="Bacterial muramidases"/>
    <property type="match status" value="1"/>
</dbReference>